<reference evidence="9 10" key="1">
    <citation type="submission" date="2012-05" db="EMBL/GenBank/DDBJ databases">
        <authorList>
            <person name="Weinstock G."/>
            <person name="Sodergren E."/>
            <person name="Lobos E.A."/>
            <person name="Fulton L."/>
            <person name="Fulton R."/>
            <person name="Courtney L."/>
            <person name="Fronick C."/>
            <person name="O'Laughlin M."/>
            <person name="Godfrey J."/>
            <person name="Wilson R.M."/>
            <person name="Miner T."/>
            <person name="Farmer C."/>
            <person name="Delehaunty K."/>
            <person name="Cordes M."/>
            <person name="Minx P."/>
            <person name="Tomlinson C."/>
            <person name="Chen J."/>
            <person name="Wollam A."/>
            <person name="Pepin K.H."/>
            <person name="Bhonagiri V."/>
            <person name="Zhang X."/>
            <person name="Suruliraj S."/>
            <person name="Warren W."/>
            <person name="Mitreva M."/>
            <person name="Mardis E.R."/>
            <person name="Wilson R.K."/>
        </authorList>
    </citation>
    <scope>NUCLEOTIDE SEQUENCE [LARGE SCALE GENOMIC DNA]</scope>
    <source>
        <strain evidence="9 10">F0037</strain>
    </source>
</reference>
<evidence type="ECO:0000256" key="6">
    <source>
        <dbReference type="SAM" id="SignalP"/>
    </source>
</evidence>
<feature type="domain" description="DUF5689" evidence="8">
    <location>
        <begin position="141"/>
        <end position="368"/>
    </location>
</feature>
<proteinExistence type="inferred from homology"/>
<feature type="chain" id="PRO_5003954437" description="LTD domain-containing protein" evidence="6">
    <location>
        <begin position="28"/>
        <end position="576"/>
    </location>
</feature>
<feature type="region of interest" description="Disordered" evidence="5">
    <location>
        <begin position="372"/>
        <end position="407"/>
    </location>
</feature>
<dbReference type="GO" id="GO:0008234">
    <property type="term" value="F:cysteine-type peptidase activity"/>
    <property type="evidence" value="ECO:0007669"/>
    <property type="project" value="UniProtKB-KW"/>
</dbReference>
<dbReference type="Pfam" id="PF18942">
    <property type="entry name" value="DUF5689"/>
    <property type="match status" value="1"/>
</dbReference>
<evidence type="ECO:0000259" key="8">
    <source>
        <dbReference type="Pfam" id="PF18942"/>
    </source>
</evidence>
<evidence type="ECO:0000256" key="3">
    <source>
        <dbReference type="ARBA" id="ARBA00022807"/>
    </source>
</evidence>
<evidence type="ECO:0008006" key="11">
    <source>
        <dbReference type="Google" id="ProtNLM"/>
    </source>
</evidence>
<feature type="compositionally biased region" description="Pro residues" evidence="5">
    <location>
        <begin position="384"/>
        <end position="405"/>
    </location>
</feature>
<dbReference type="CDD" id="cd14948">
    <property type="entry name" value="BACON"/>
    <property type="match status" value="1"/>
</dbReference>
<dbReference type="AlphaFoldDB" id="L1NC23"/>
<dbReference type="Pfam" id="PF13004">
    <property type="entry name" value="BACON"/>
    <property type="match status" value="1"/>
</dbReference>
<dbReference type="PROSITE" id="PS51257">
    <property type="entry name" value="PROKAR_LIPOPROTEIN"/>
    <property type="match status" value="1"/>
</dbReference>
<name>L1NC23_9PORP</name>
<dbReference type="RefSeq" id="WP_005467322.1">
    <property type="nucleotide sequence ID" value="NZ_KB291031.1"/>
</dbReference>
<sequence length="576" mass="62546">MMNKKAILRWSLAALSCVLLSVGFASCKDNDDTYSKPSYTITKDGKNDKTFSLGKEGGQLTLHIETNRRWEVSSTADWVSINPTSGDAGILDIAVRVLPNSSARARRTQLIFMISGITEVYTIDQASGDDSNPGGNDLEETALAEFIKKYDQGKEVTVDEDVVLKASLITDIESNNFATNRNIILQAGEVGITVRLKSAANKAWKPGTVFSIKAKGGKVSRYKEGSLQLDMSAVTDETAVTATSEVVTIQPKTVTLADIYAGKYDNILIAIDGIQFQTPGNALNPNKSVGGKAPNSYFNNLTDCVTAVPQGVSTLSAPISGHAPEALRSTIASDKNGRIVGIIQTSVAENKEKVKTRYYNLWIRNLQDLDGLKGTRCTENGGTPNPPTPPTPNPEPPTPPTPPAPGTTDLMVVVYAEGTSYEKYIQLYNPTDQEIDLSAYTLVMQLYTSDGHTDKAGKPHDLKLTGKIPAKGFMIYQHTDAQKYTQGIKDKNVINFNGNDPLALKKGDKVIDVIGSYPNIWLNGNVGAGKDVFLHRKIEINAPATTFDANQWESTSIGKANENKLAELIEKYFNKR</sequence>
<feature type="signal peptide" evidence="6">
    <location>
        <begin position="1"/>
        <end position="27"/>
    </location>
</feature>
<dbReference type="STRING" id="1127696.HMPREF9134_01261"/>
<comment type="caution">
    <text evidence="9">The sequence shown here is derived from an EMBL/GenBank/DDBJ whole genome shotgun (WGS) entry which is preliminary data.</text>
</comment>
<dbReference type="eggNOG" id="COG2374">
    <property type="taxonomic scope" value="Bacteria"/>
</dbReference>
<evidence type="ECO:0000259" key="7">
    <source>
        <dbReference type="Pfam" id="PF13004"/>
    </source>
</evidence>
<evidence type="ECO:0000256" key="2">
    <source>
        <dbReference type="ARBA" id="ARBA00022670"/>
    </source>
</evidence>
<dbReference type="GO" id="GO:0006508">
    <property type="term" value="P:proteolysis"/>
    <property type="evidence" value="ECO:0007669"/>
    <property type="project" value="UniProtKB-KW"/>
</dbReference>
<dbReference type="Proteomes" id="UP000010408">
    <property type="component" value="Unassembled WGS sequence"/>
</dbReference>
<dbReference type="InterPro" id="IPR024361">
    <property type="entry name" value="BACON"/>
</dbReference>
<keyword evidence="4" id="KW-0843">Virulence</keyword>
<keyword evidence="6" id="KW-0732">Signal</keyword>
<dbReference type="HOGENOM" id="CLU_466803_0_0_10"/>
<dbReference type="InterPro" id="IPR013783">
    <property type="entry name" value="Ig-like_fold"/>
</dbReference>
<dbReference type="PATRIC" id="fig|1127696.3.peg.1137"/>
<evidence type="ECO:0000313" key="9">
    <source>
        <dbReference type="EMBL" id="EKY00913.1"/>
    </source>
</evidence>
<keyword evidence="3" id="KW-0378">Hydrolase</keyword>
<feature type="domain" description="BACON" evidence="7">
    <location>
        <begin position="70"/>
        <end position="125"/>
    </location>
</feature>
<comment type="similarity">
    <text evidence="1">Belongs to the peptidase C25 family.</text>
</comment>
<dbReference type="InterPro" id="IPR043744">
    <property type="entry name" value="DUF5689"/>
</dbReference>
<gene>
    <name evidence="9" type="ORF">HMPREF9134_01261</name>
</gene>
<keyword evidence="2" id="KW-0645">Protease</keyword>
<dbReference type="Gene3D" id="2.60.40.10">
    <property type="entry name" value="Immunoglobulins"/>
    <property type="match status" value="1"/>
</dbReference>
<accession>L1NC23</accession>
<evidence type="ECO:0000256" key="4">
    <source>
        <dbReference type="ARBA" id="ARBA00023026"/>
    </source>
</evidence>
<organism evidence="9 10">
    <name type="scientific">Porphyromonas catoniae F0037</name>
    <dbReference type="NCBI Taxonomy" id="1127696"/>
    <lineage>
        <taxon>Bacteria</taxon>
        <taxon>Pseudomonadati</taxon>
        <taxon>Bacteroidota</taxon>
        <taxon>Bacteroidia</taxon>
        <taxon>Bacteroidales</taxon>
        <taxon>Porphyromonadaceae</taxon>
        <taxon>Porphyromonas</taxon>
    </lineage>
</organism>
<evidence type="ECO:0000256" key="1">
    <source>
        <dbReference type="ARBA" id="ARBA00006067"/>
    </source>
</evidence>
<evidence type="ECO:0000313" key="10">
    <source>
        <dbReference type="Proteomes" id="UP000010408"/>
    </source>
</evidence>
<dbReference type="EMBL" id="AMEQ01000035">
    <property type="protein sequence ID" value="EKY00913.1"/>
    <property type="molecule type" value="Genomic_DNA"/>
</dbReference>
<keyword evidence="3" id="KW-0788">Thiol protease</keyword>
<protein>
    <recommendedName>
        <fullName evidence="11">LTD domain-containing protein</fullName>
    </recommendedName>
</protein>
<evidence type="ECO:0000256" key="5">
    <source>
        <dbReference type="SAM" id="MobiDB-lite"/>
    </source>
</evidence>